<dbReference type="Pfam" id="PF08541">
    <property type="entry name" value="ACP_syn_III_C"/>
    <property type="match status" value="1"/>
</dbReference>
<dbReference type="Proteomes" id="UP000291116">
    <property type="component" value="Unassembled WGS sequence"/>
</dbReference>
<evidence type="ECO:0000259" key="12">
    <source>
        <dbReference type="Pfam" id="PF08541"/>
    </source>
</evidence>
<dbReference type="GO" id="GO:0006633">
    <property type="term" value="P:fatty acid biosynthetic process"/>
    <property type="evidence" value="ECO:0007669"/>
    <property type="project" value="UniProtKB-KW"/>
</dbReference>
<keyword evidence="7" id="KW-0443">Lipid metabolism</keyword>
<evidence type="ECO:0000256" key="5">
    <source>
        <dbReference type="ARBA" id="ARBA00022679"/>
    </source>
</evidence>
<evidence type="ECO:0000256" key="7">
    <source>
        <dbReference type="ARBA" id="ARBA00023098"/>
    </source>
</evidence>
<dbReference type="SUPFAM" id="SSF53901">
    <property type="entry name" value="Thiolase-like"/>
    <property type="match status" value="1"/>
</dbReference>
<dbReference type="InterPro" id="IPR004655">
    <property type="entry name" value="FabH"/>
</dbReference>
<dbReference type="PANTHER" id="PTHR43091">
    <property type="entry name" value="3-OXOACYL-[ACYL-CARRIER-PROTEIN] SYNTHASE"/>
    <property type="match status" value="1"/>
</dbReference>
<feature type="chain" id="PRO_5019154103" description="beta-ketoacyl-[acyl-carrier-protein] synthase III" evidence="11">
    <location>
        <begin position="25"/>
        <end position="386"/>
    </location>
</feature>
<organism evidence="14 15">
    <name type="scientific">Pseudo-nitzschia multistriata</name>
    <dbReference type="NCBI Taxonomy" id="183589"/>
    <lineage>
        <taxon>Eukaryota</taxon>
        <taxon>Sar</taxon>
        <taxon>Stramenopiles</taxon>
        <taxon>Ochrophyta</taxon>
        <taxon>Bacillariophyta</taxon>
        <taxon>Bacillariophyceae</taxon>
        <taxon>Bacillariophycidae</taxon>
        <taxon>Bacillariales</taxon>
        <taxon>Bacillariaceae</taxon>
        <taxon>Pseudo-nitzschia</taxon>
    </lineage>
</organism>
<evidence type="ECO:0000256" key="8">
    <source>
        <dbReference type="ARBA" id="ARBA00023160"/>
    </source>
</evidence>
<keyword evidence="5" id="KW-0808">Transferase</keyword>
<keyword evidence="4" id="KW-0444">Lipid biosynthesis</keyword>
<dbReference type="EC" id="2.3.1.180" evidence="3"/>
<dbReference type="NCBIfam" id="NF006829">
    <property type="entry name" value="PRK09352.1"/>
    <property type="match status" value="1"/>
</dbReference>
<reference evidence="14 15" key="1">
    <citation type="submission" date="2019-01" db="EMBL/GenBank/DDBJ databases">
        <authorList>
            <person name="Ferrante I. M."/>
        </authorList>
    </citation>
    <scope>NUCLEOTIDE SEQUENCE [LARGE SCALE GENOMIC DNA]</scope>
    <source>
        <strain evidence="14 15">B856</strain>
    </source>
</reference>
<evidence type="ECO:0000256" key="3">
    <source>
        <dbReference type="ARBA" id="ARBA00012333"/>
    </source>
</evidence>
<comment type="catalytic activity">
    <reaction evidence="9">
        <text>malonyl-[ACP] + acetyl-CoA + H(+) = 3-oxobutanoyl-[ACP] + CO2 + CoA</text>
        <dbReference type="Rhea" id="RHEA:12080"/>
        <dbReference type="Rhea" id="RHEA-COMP:9623"/>
        <dbReference type="Rhea" id="RHEA-COMP:9625"/>
        <dbReference type="ChEBI" id="CHEBI:15378"/>
        <dbReference type="ChEBI" id="CHEBI:16526"/>
        <dbReference type="ChEBI" id="CHEBI:57287"/>
        <dbReference type="ChEBI" id="CHEBI:57288"/>
        <dbReference type="ChEBI" id="CHEBI:78449"/>
        <dbReference type="ChEBI" id="CHEBI:78450"/>
        <dbReference type="EC" id="2.3.1.180"/>
    </reaction>
</comment>
<dbReference type="Gene3D" id="3.40.47.10">
    <property type="match status" value="1"/>
</dbReference>
<dbReference type="AlphaFoldDB" id="A0A448ZDT4"/>
<comment type="pathway">
    <text evidence="1">Lipid metabolism; fatty acid biosynthesis.</text>
</comment>
<feature type="signal peptide" evidence="11">
    <location>
        <begin position="1"/>
        <end position="24"/>
    </location>
</feature>
<keyword evidence="6" id="KW-0276">Fatty acid metabolism</keyword>
<keyword evidence="11" id="KW-0732">Signal</keyword>
<dbReference type="PANTHER" id="PTHR43091:SF1">
    <property type="entry name" value="BETA-KETOACYL-[ACYL-CARRIER-PROTEIN] SYNTHASE III, CHLOROPLASTIC"/>
    <property type="match status" value="1"/>
</dbReference>
<comment type="function">
    <text evidence="10">Catalyzes the condensation reaction of fatty acid synthesis by the addition to an acyl acceptor of two carbons from malonyl-ACP. KAS III catalyzes the first condensation reaction which initiates fatty acid synthesis and may therefore play a role in governing the total rate of fatty acid production. Possesses both acetoacetyl-ACP synthase and acetyl transacylase activities.</text>
</comment>
<dbReference type="EMBL" id="CAACVS010000264">
    <property type="protein sequence ID" value="VEU40208.1"/>
    <property type="molecule type" value="Genomic_DNA"/>
</dbReference>
<evidence type="ECO:0000256" key="6">
    <source>
        <dbReference type="ARBA" id="ARBA00022832"/>
    </source>
</evidence>
<evidence type="ECO:0000256" key="10">
    <source>
        <dbReference type="ARBA" id="ARBA00057449"/>
    </source>
</evidence>
<dbReference type="OrthoDB" id="428487at2759"/>
<evidence type="ECO:0000256" key="4">
    <source>
        <dbReference type="ARBA" id="ARBA00022516"/>
    </source>
</evidence>
<accession>A0A448ZDT4</accession>
<evidence type="ECO:0000313" key="14">
    <source>
        <dbReference type="EMBL" id="VEU40208.1"/>
    </source>
</evidence>
<evidence type="ECO:0000256" key="11">
    <source>
        <dbReference type="SAM" id="SignalP"/>
    </source>
</evidence>
<feature type="domain" description="Beta-ketoacyl-[acyl-carrier-protein] synthase III C-terminal" evidence="12">
    <location>
        <begin position="296"/>
        <end position="385"/>
    </location>
</feature>
<keyword evidence="15" id="KW-1185">Reference proteome</keyword>
<dbReference type="NCBIfam" id="TIGR00747">
    <property type="entry name" value="fabH"/>
    <property type="match status" value="1"/>
</dbReference>
<dbReference type="CDD" id="cd00830">
    <property type="entry name" value="KAS_III"/>
    <property type="match status" value="1"/>
</dbReference>
<dbReference type="InterPro" id="IPR013747">
    <property type="entry name" value="ACP_syn_III_C"/>
</dbReference>
<dbReference type="GO" id="GO:0033818">
    <property type="term" value="F:beta-ketoacyl-acyl-carrier-protein synthase III activity"/>
    <property type="evidence" value="ECO:0007669"/>
    <property type="project" value="UniProtKB-EC"/>
</dbReference>
<dbReference type="HAMAP" id="MF_01815">
    <property type="entry name" value="FabH"/>
    <property type="match status" value="1"/>
</dbReference>
<evidence type="ECO:0000256" key="1">
    <source>
        <dbReference type="ARBA" id="ARBA00005194"/>
    </source>
</evidence>
<dbReference type="Pfam" id="PF08545">
    <property type="entry name" value="ACP_syn_III"/>
    <property type="match status" value="1"/>
</dbReference>
<sequence>MKLTTIATNAFLLVAAGSFQGSQAFAPTSHTQHKTSSQLSMAQSGTLPCRPIGVGHAAPKTVVTNKDLEAVVETDDEWIRTRTGIAQRRLLVSGESLRELGVKASKDALEMAGVSAEDIDIVICATSSPEDMFGDATAIAAEIGCSKATMAFDLTAACSGFLFGTVTAGMYLSSPNTKLKNALVIGADALSRVVDWEDRNQCILFGDGAGAMVVTNQNDSDDESDEITPGLLGYAAHSNGEGYEDLNCVYKGTPVEVSTPDPITLENSEYNNLAMTGQNVYKFATREVPRVVTEALEEANMTADDIDWLLLHQANIRIMEVVAKRLKIPKEKIITNLADYGNTSAGSIPIALSEAVQSGQVKKGDVIACAGFGAGLSWGSAILKWG</sequence>
<dbReference type="FunFam" id="3.40.47.10:FF:000004">
    <property type="entry name" value="3-oxoacyl-[acyl-carrier-protein] synthase 3"/>
    <property type="match status" value="1"/>
</dbReference>
<evidence type="ECO:0000256" key="2">
    <source>
        <dbReference type="ARBA" id="ARBA00008642"/>
    </source>
</evidence>
<name>A0A448ZDT4_9STRA</name>
<evidence type="ECO:0000256" key="9">
    <source>
        <dbReference type="ARBA" id="ARBA00052419"/>
    </source>
</evidence>
<comment type="similarity">
    <text evidence="2">Belongs to the thiolase-like superfamily. FabH family.</text>
</comment>
<evidence type="ECO:0000313" key="15">
    <source>
        <dbReference type="Proteomes" id="UP000291116"/>
    </source>
</evidence>
<dbReference type="InterPro" id="IPR016039">
    <property type="entry name" value="Thiolase-like"/>
</dbReference>
<keyword evidence="8" id="KW-0275">Fatty acid biosynthesis</keyword>
<gene>
    <name evidence="14" type="ORF">PSNMU_V1.4_AUG-EV-PASAV3_0070850</name>
</gene>
<feature type="domain" description="Beta-ketoacyl-[acyl-carrier-protein] synthase III N-terminal" evidence="13">
    <location>
        <begin position="152"/>
        <end position="221"/>
    </location>
</feature>
<dbReference type="InterPro" id="IPR013751">
    <property type="entry name" value="ACP_syn_III_N"/>
</dbReference>
<protein>
    <recommendedName>
        <fullName evidence="3">beta-ketoacyl-[acyl-carrier-protein] synthase III</fullName>
        <ecNumber evidence="3">2.3.1.180</ecNumber>
    </recommendedName>
</protein>
<evidence type="ECO:0000259" key="13">
    <source>
        <dbReference type="Pfam" id="PF08545"/>
    </source>
</evidence>
<proteinExistence type="inferred from homology"/>
<dbReference type="GO" id="GO:0004315">
    <property type="term" value="F:3-oxoacyl-[acyl-carrier-protein] synthase activity"/>
    <property type="evidence" value="ECO:0007669"/>
    <property type="project" value="InterPro"/>
</dbReference>